<gene>
    <name evidence="1" type="ORF">CYNAS_LOCUS6515</name>
</gene>
<evidence type="ECO:0000313" key="1">
    <source>
        <dbReference type="EMBL" id="CAJ0594532.1"/>
    </source>
</evidence>
<name>A0AA36M1R0_CYLNA</name>
<keyword evidence="2" id="KW-1185">Reference proteome</keyword>
<comment type="caution">
    <text evidence="1">The sequence shown here is derived from an EMBL/GenBank/DDBJ whole genome shotgun (WGS) entry which is preliminary data.</text>
</comment>
<evidence type="ECO:0000313" key="2">
    <source>
        <dbReference type="Proteomes" id="UP001176961"/>
    </source>
</evidence>
<dbReference type="Proteomes" id="UP001176961">
    <property type="component" value="Unassembled WGS sequence"/>
</dbReference>
<accession>A0AA36M1R0</accession>
<proteinExistence type="predicted"/>
<reference evidence="1" key="1">
    <citation type="submission" date="2023-07" db="EMBL/GenBank/DDBJ databases">
        <authorList>
            <consortium name="CYATHOMIX"/>
        </authorList>
    </citation>
    <scope>NUCLEOTIDE SEQUENCE</scope>
    <source>
        <strain evidence="1">N/A</strain>
    </source>
</reference>
<dbReference type="AlphaFoldDB" id="A0AA36M1R0"/>
<dbReference type="EMBL" id="CATQJL010000112">
    <property type="protein sequence ID" value="CAJ0594532.1"/>
    <property type="molecule type" value="Genomic_DNA"/>
</dbReference>
<sequence length="216" mass="25490">MVAYRSRSWQFAKYVKDLRLLQGQINNLRGQSTPRAGARESSIANSFQHRQQHKRGMDSKHIECLLGGVFLSSPWSTAMLHMKQALPKFLQRPLALRTIPKSDHIWFHGPQWLNRREQHWPTRRIECITREVEEEEDCFAILSTMVAPFIPENKKPRTWPIERICSYDKLKRIVAYSLRFIRKTSKGRFYPLAKECETFDDIPNAQEMIVAERHLL</sequence>
<organism evidence="1 2">
    <name type="scientific">Cylicocyclus nassatus</name>
    <name type="common">Nematode worm</name>
    <dbReference type="NCBI Taxonomy" id="53992"/>
    <lineage>
        <taxon>Eukaryota</taxon>
        <taxon>Metazoa</taxon>
        <taxon>Ecdysozoa</taxon>
        <taxon>Nematoda</taxon>
        <taxon>Chromadorea</taxon>
        <taxon>Rhabditida</taxon>
        <taxon>Rhabditina</taxon>
        <taxon>Rhabditomorpha</taxon>
        <taxon>Strongyloidea</taxon>
        <taxon>Strongylidae</taxon>
        <taxon>Cylicocyclus</taxon>
    </lineage>
</organism>
<protein>
    <submittedName>
        <fullName evidence="1">Uncharacterized protein</fullName>
    </submittedName>
</protein>